<evidence type="ECO:0000313" key="1">
    <source>
        <dbReference type="EMBL" id="QCT01384.1"/>
    </source>
</evidence>
<accession>A0A4V1G3J2</accession>
<evidence type="ECO:0008006" key="3">
    <source>
        <dbReference type="Google" id="ProtNLM"/>
    </source>
</evidence>
<dbReference type="AlphaFoldDB" id="A0A4V1G3J2"/>
<dbReference type="EMBL" id="CP040396">
    <property type="protein sequence ID" value="QCT01384.1"/>
    <property type="molecule type" value="Genomic_DNA"/>
</dbReference>
<dbReference type="Proteomes" id="UP000300879">
    <property type="component" value="Chromosome"/>
</dbReference>
<reference evidence="1 2" key="1">
    <citation type="submission" date="2019-05" db="EMBL/GenBank/DDBJ databases">
        <authorList>
            <person name="Chen C."/>
        </authorList>
    </citation>
    <scope>NUCLEOTIDE SEQUENCE [LARGE SCALE GENOMIC DNA]</scope>
    <source>
        <strain evidence="1 2">HB172198</strain>
    </source>
</reference>
<dbReference type="KEGG" id="palo:E6C60_0662"/>
<protein>
    <recommendedName>
        <fullName evidence="3">Prophage tail endopeptidase domain-containing protein</fullName>
    </recommendedName>
</protein>
<sequence>MSNATIIQGRNEIYIGSDTATSVEIDGVLYRQDTNAVKLYQVDNMIIFCSGTLTYCYYVMEQFQQLKVRGTDQLRQLIIRTYAGQNIEIIVCEHNGDQTVIHQLSAYNDFVPVIHSNIPADGLNLLTAGIKTKESYEIASSDLLEGQPLKETYKKVFDSIAFEGIGGTLSVYRVNKSGVNCCLVHEIIEPDNLIKISIDVLIDYYQRHCIVGERIYGKVFMGVNLALEDEDGVLKFQGSKGEIFDRNGTLVMKLGLVDENPDKFGLWSFNDITRVRVDDTSGFAIDRATPDLNNYPDGWEKVMWADPSDGTLYAHDLVAENIKIVNDIGKTILDAENNYLDIGDFKDIVMDNKLTTLEKMQIITELYKIEAGYHRMLEQADEYKRSQRDDVFDMEAQFFAKSPSTIDLYSTDPLTSAYFDLLNYMSQYIDIISQAPLNIDVNSPKTEQTSEIADRAELILKFKTYYDEEKNLRNKIEDAQFYSGLNMGQYYNNVVIGEYGFIALRNDGKYRSVLNATNGLALQKWENNRWTNKVYASIGSSTYEDGTLISEDLVAKRLRIETKNGNVLLDAGALNFDFSVLDSIIIDDVIVSTEKITLANNYKSIAKQYLTLKEQINHYVTTIYNDRDSSYYELDDARNYLQSAGNELTSSYNELTSYMNPVFADMNRTTHIGADLGSTRVEFHLRWENFYKAYESARVKLADFLEKSSLQLGRNYNNTVIDAENGIMVTRGNMMNRTTLNATEGIKIEKNIGSAGSPNWEKRFYVDLDGNLFADELSARRLRILDGKLGDAIIFDWEDGITINGKNKEQIRLNANEGIAIDVDGEERFWVHNDGTLRAKRLIITNDDVDPTQLPDGSYVSKLAVNELRTINGVSPQDYIHIKDNFFRFYTGTGTEYDLEKLSFHLENKGGDTYAVVKMGIGNKLKNEIGFIRKDDEAFKLDYNATTGYYRRLWLTNRVGAGEFGAILQSVGAGIKLVTDSHTIRLEVDASNYIEIAPTGIKIVGTRVDFD</sequence>
<organism evidence="1 2">
    <name type="scientific">Paenibacillus algicola</name>
    <dbReference type="NCBI Taxonomy" id="2565926"/>
    <lineage>
        <taxon>Bacteria</taxon>
        <taxon>Bacillati</taxon>
        <taxon>Bacillota</taxon>
        <taxon>Bacilli</taxon>
        <taxon>Bacillales</taxon>
        <taxon>Paenibacillaceae</taxon>
        <taxon>Paenibacillus</taxon>
    </lineage>
</organism>
<dbReference type="RefSeq" id="WP_175415167.1">
    <property type="nucleotide sequence ID" value="NZ_CP040396.1"/>
</dbReference>
<evidence type="ECO:0000313" key="2">
    <source>
        <dbReference type="Proteomes" id="UP000300879"/>
    </source>
</evidence>
<name>A0A4V1G3J2_9BACL</name>
<gene>
    <name evidence="1" type="ORF">E6C60_0662</name>
</gene>
<keyword evidence="2" id="KW-1185">Reference proteome</keyword>
<proteinExistence type="predicted"/>